<feature type="signal peptide" evidence="2">
    <location>
        <begin position="1"/>
        <end position="25"/>
    </location>
</feature>
<feature type="compositionally biased region" description="Polar residues" evidence="1">
    <location>
        <begin position="1409"/>
        <end position="1428"/>
    </location>
</feature>
<dbReference type="GO" id="GO:0005576">
    <property type="term" value="C:extracellular region"/>
    <property type="evidence" value="ECO:0007669"/>
    <property type="project" value="UniProtKB-SubCell"/>
</dbReference>
<dbReference type="InterPro" id="IPR002035">
    <property type="entry name" value="VWF_A"/>
</dbReference>
<feature type="domain" description="VWFA" evidence="3">
    <location>
        <begin position="601"/>
        <end position="770"/>
    </location>
</feature>
<dbReference type="InterPro" id="IPR036465">
    <property type="entry name" value="vWFA_dom_sf"/>
</dbReference>
<feature type="region of interest" description="Disordered" evidence="1">
    <location>
        <begin position="1409"/>
        <end position="1491"/>
    </location>
</feature>
<sequence>MMNCTVIIQIIILFCCLSALEKKYADVFFLVDSKIPHGPIAKFKDELTKLIKEINVGISTHRFGLAQYAEDVQVHFKLNTHKTKQETLKGVQAFRSYMKPNQPHNLGHAMNYTKVNLLTHEAGGRAHLGYKQYLIAVSGNESDDPVGMVAKLLMADGVDVGSLSFGNVLINLQDTLPTKLVFEFPKLGPLKNLLLAGEREGIAEDCKGANVADVVFIVDESGSIEKTNFQLVRDFLHSMVGSLDVGLNRVRVGLVTYQDSTTAHIYLDTPRGKAEILQYISILPYSGGGTQTGAALNFTREQIFIETRGKRKGVQQVAVVITDGESQDRVSEAALNLRRDGVTIYCIGIRGAKISELEEMASHPSHGHIFNVESFTKLMPLKRELQKILCTNIIHEVVKEETVIKKACGQKDDADIFFLMDDSGSIGHEDFNDMKKFIIQLLKTFRIGKNHVRIGLVKYSDSPTLEFEPTTYSDVRALEKAVNGISHKGGGTKTGGALNDMIGHFDKAEASRGYKVPKYLIVITDGKSQDEVKDPADKIRAKDVIIHAIGVKDSNKKELEEIAGDPSRSHFVHNFDALPSLSIDITSDICSSDACKYVPLDIIFLVDSSGSISKKSYKTMKDFIKSLVSKSAIGKNDMHIAVMQFSSEPKMEFSLDTYYSQDEILKAIDAMQQMDQNTYTGKAIKEVSQYFSQSRGGRPGIGQRLLIITDGKAQDDVKVPAAELRAKNVVIYAIGVDRAETSQLKDLSGSQERVFYEKDFDELKQLENQLVVKLCEQDCKKTERADIIFLVDGSTSISQTDFGSMQIFMKSFVEKATVGKDQTRFGVILYATTPASYFVLKDFESKRDVLTAISNITAPAGDTYTSAALKFSSQYFGAVHGGRKALKVPQILMVITDGEATDPHDLKPASDKLREDGVTVFSIGVKGAKMEELKTMAGGDTSKVFYVDDFCGLIPVFCFSLAACEKEKADVIFLLDQSGSISVESYTLMINFTAQLVKSLDVREYSIRVGVAQFSDDPKHEFYLDKYSSKEDVIRHLQSIKQTGGNTYIGKALGYIKKYFEVSHGSRRNDWVPQNLVLITDGDSHDDVEDAAVELRSLGIVVFAIGVGDVHMLELLQITGTPEKLFTTRNFEGLETIKEKVVDAICKTMFPFAAGCTIDVAMGFDISRRPRAPGEMPISGHTKLQTFLPEIARYLSSVQGLCCVHPKDVETRMSYHVFNRNGQSLYDTNFEDYSEDAVKKVMTHLLSEPTYFNTALLNAFKEMFLTKSGANVKVLVIFSDGLDEDVMKLEQESELLRQSGKNALLTVALEKARDPAQLQMVEFGRGFNYHLPLSIGMPNVASTIFKQIVNRECCGITCKCSGHEGVRGSPGTPGSKVTEIQTSIHFVHDVLSVSTLTWGISFTPPTYLSTSSDSETLAVQGSRGQKGQSGFPGEEGVSVSQSTHLRSQRGETGRRVSGSANICCFKGQPGDPGIKGSPGSPGPRGAPVGNRNCKARLRPDVEACGPEISFCAVVLLSSPGRSECPAFPTELVFGLDMSKDVTPAIFQRQRDALLSLLEDVTVSESNCPTGARVAVVGYSSHSRHLIRFHDYHSKKQLTEAVKNIALERSDNLRYLGAAMHFVAHSTFKRVRGGLTTRKVAVFFSGGQSQDVDDVVPVMMGYRAFKIFPVVLSLRNAPAISRAMEVGLFQQSVLSDLICINAAAKPVQNCAICYDPCKRSEECAFIQEQLQPQEVDVDLVMVVDSSREMQADEYAGAQQLLSSVVEQLAVTSQPRRGSNRARVAVVQQSGTGTPKVEFSLQTYQDQDRMREHLIQTMQQQGGSSALGQTLEFTLREVLLKATQPRRKKALLVLVGTETAYSDRTKLQYISQKAKCEGVALFVVTVGDRYSRAQVEELASLPVQQHLIHVDRLKADDSLSLPVVVSEGVNTYPPPSLKQTCSRLIGQQDTLLYING</sequence>
<dbReference type="PANTHER" id="PTHR24020">
    <property type="entry name" value="COLLAGEN ALPHA"/>
    <property type="match status" value="1"/>
</dbReference>
<dbReference type="CDD" id="cd01472">
    <property type="entry name" value="vWA_collagen"/>
    <property type="match status" value="3"/>
</dbReference>
<reference evidence="4" key="3">
    <citation type="submission" date="2025-09" db="UniProtKB">
        <authorList>
            <consortium name="Ensembl"/>
        </authorList>
    </citation>
    <scope>IDENTIFICATION</scope>
</reference>
<feature type="domain" description="VWFA" evidence="3">
    <location>
        <begin position="1737"/>
        <end position="1927"/>
    </location>
</feature>
<evidence type="ECO:0000256" key="1">
    <source>
        <dbReference type="SAM" id="MobiDB-lite"/>
    </source>
</evidence>
<evidence type="ECO:0000256" key="2">
    <source>
        <dbReference type="SAM" id="SignalP"/>
    </source>
</evidence>
<dbReference type="Ensembl" id="ENSENLT00000013891.1">
    <property type="protein sequence ID" value="ENSENLP00000013351.1"/>
    <property type="gene ID" value="ENSENLG00000006262.1"/>
</dbReference>
<evidence type="ECO:0000313" key="4">
    <source>
        <dbReference type="Ensembl" id="ENSENLP00000013351.1"/>
    </source>
</evidence>
<organism evidence="4 5">
    <name type="scientific">Echeneis naucrates</name>
    <name type="common">Live sharksucker</name>
    <dbReference type="NCBI Taxonomy" id="173247"/>
    <lineage>
        <taxon>Eukaryota</taxon>
        <taxon>Metazoa</taxon>
        <taxon>Chordata</taxon>
        <taxon>Craniata</taxon>
        <taxon>Vertebrata</taxon>
        <taxon>Euteleostomi</taxon>
        <taxon>Actinopterygii</taxon>
        <taxon>Neopterygii</taxon>
        <taxon>Teleostei</taxon>
        <taxon>Neoteleostei</taxon>
        <taxon>Acanthomorphata</taxon>
        <taxon>Carangaria</taxon>
        <taxon>Carangiformes</taxon>
        <taxon>Echeneidae</taxon>
        <taxon>Echeneis</taxon>
    </lineage>
</organism>
<protein>
    <recommendedName>
        <fullName evidence="3">VWFA domain-containing protein</fullName>
    </recommendedName>
</protein>
<feature type="domain" description="VWFA" evidence="3">
    <location>
        <begin position="1530"/>
        <end position="1673"/>
    </location>
</feature>
<dbReference type="InParanoid" id="A0A665U1Y2"/>
<dbReference type="Proteomes" id="UP000472264">
    <property type="component" value="Chromosome 6"/>
</dbReference>
<accession>A0A665U1Y2</accession>
<keyword evidence="5" id="KW-1185">Reference proteome</keyword>
<feature type="chain" id="PRO_5045585737" description="VWFA domain-containing protein" evidence="2">
    <location>
        <begin position="26"/>
        <end position="1954"/>
    </location>
</feature>
<feature type="domain" description="VWFA" evidence="3">
    <location>
        <begin position="786"/>
        <end position="961"/>
    </location>
</feature>
<dbReference type="PROSITE" id="PS50234">
    <property type="entry name" value="VWFA"/>
    <property type="match status" value="9"/>
</dbReference>
<dbReference type="Gene3D" id="3.40.50.410">
    <property type="entry name" value="von Willebrand factor, type A domain"/>
    <property type="match status" value="9"/>
</dbReference>
<dbReference type="SUPFAM" id="SSF53300">
    <property type="entry name" value="vWA-like"/>
    <property type="match status" value="9"/>
</dbReference>
<dbReference type="SMART" id="SM00327">
    <property type="entry name" value="VWA"/>
    <property type="match status" value="9"/>
</dbReference>
<reference evidence="4" key="2">
    <citation type="submission" date="2025-08" db="UniProtKB">
        <authorList>
            <consortium name="Ensembl"/>
        </authorList>
    </citation>
    <scope>IDENTIFICATION</scope>
</reference>
<feature type="domain" description="VWFA" evidence="3">
    <location>
        <begin position="970"/>
        <end position="1141"/>
    </location>
</feature>
<dbReference type="PANTHER" id="PTHR24020:SF86">
    <property type="entry name" value="COLLAGEN, TYPE VI, ALPHA 4"/>
    <property type="match status" value="1"/>
</dbReference>
<keyword evidence="2" id="KW-0732">Signal</keyword>
<feature type="domain" description="VWFA" evidence="3">
    <location>
        <begin position="26"/>
        <end position="167"/>
    </location>
</feature>
<dbReference type="PRINTS" id="PR00453">
    <property type="entry name" value="VWFADOMAIN"/>
</dbReference>
<dbReference type="OMA" id="RTCCNMY"/>
<dbReference type="Pfam" id="PF00092">
    <property type="entry name" value="VWA"/>
    <property type="match status" value="9"/>
</dbReference>
<evidence type="ECO:0000259" key="3">
    <source>
        <dbReference type="PROSITE" id="PS50234"/>
    </source>
</evidence>
<feature type="domain" description="VWFA" evidence="3">
    <location>
        <begin position="1159"/>
        <end position="1348"/>
    </location>
</feature>
<feature type="compositionally biased region" description="Low complexity" evidence="1">
    <location>
        <begin position="1469"/>
        <end position="1489"/>
    </location>
</feature>
<feature type="domain" description="VWFA" evidence="3">
    <location>
        <begin position="213"/>
        <end position="388"/>
    </location>
</feature>
<reference evidence="4" key="1">
    <citation type="submission" date="2021-04" db="EMBL/GenBank/DDBJ databases">
        <authorList>
            <consortium name="Wellcome Sanger Institute Data Sharing"/>
        </authorList>
    </citation>
    <scope>NUCLEOTIDE SEQUENCE [LARGE SCALE GENOMIC DNA]</scope>
</reference>
<evidence type="ECO:0000313" key="5">
    <source>
        <dbReference type="Proteomes" id="UP000472264"/>
    </source>
</evidence>
<proteinExistence type="predicted"/>
<name>A0A665U1Y2_ECHNA</name>
<feature type="domain" description="VWFA" evidence="3">
    <location>
        <begin position="415"/>
        <end position="589"/>
    </location>
</feature>
<dbReference type="CDD" id="cd01450">
    <property type="entry name" value="vWFA_subfamily_ECM"/>
    <property type="match status" value="3"/>
</dbReference>
<dbReference type="InterPro" id="IPR050525">
    <property type="entry name" value="ECM_Assembly_Org"/>
</dbReference>